<sequence length="461" mass="53309">MAKLSEYELLEDKIFRVHLYTNIVQAAMSSILDNFPKIESAGNPKPLHLTVLESDAPILEMFQERPLYEVITDLLELFQMLNRELLSAEVKAVSDKSKDFGAEFAAKWFKLKGNTIKKEQVEQIINSLSHLNASRYIVNFFSGLHKILDLNYSLLLIDEISGVAEKAQVEVFRLLRLIRASTETRAGTNFLYFIGSVYPPEKTNYPSKVKGYDFDFIQGEDCSMEYLEMDVLHDEYESFFKFITEKRLQSLHPESHGSINWLFEDEKSFLLAAFTANGLPRRYFEILNNAYSIASKRHSLEIETKRIDFHSISTAIQNIVDSQTLSENQLTDNDLHYLEKIIIPKLTSRNTGAETRNESREDDKRLPVHLFLSVSRSDRKKLGNLIYRGIIHNLSRTRKSKSATSETTENKGIMLMLDLSVGFYYRVFNIQKSVDYFQNDLRENSKKGYLYFSVITLNEPE</sequence>
<organism evidence="1 2">
    <name type="scientific">Bacillus wiedmannii</name>
    <dbReference type="NCBI Taxonomy" id="1890302"/>
    <lineage>
        <taxon>Bacteria</taxon>
        <taxon>Bacillati</taxon>
        <taxon>Bacillota</taxon>
        <taxon>Bacilli</taxon>
        <taxon>Bacillales</taxon>
        <taxon>Bacillaceae</taxon>
        <taxon>Bacillus</taxon>
        <taxon>Bacillus cereus group</taxon>
    </lineage>
</organism>
<dbReference type="Proteomes" id="UP000220045">
    <property type="component" value="Unassembled WGS sequence"/>
</dbReference>
<dbReference type="AlphaFoldDB" id="A0A2C4HBL4"/>
<protein>
    <submittedName>
        <fullName evidence="1">Uncharacterized protein</fullName>
    </submittedName>
</protein>
<name>A0A2C4HBL4_9BACI</name>
<gene>
    <name evidence="1" type="ORF">CN684_07535</name>
</gene>
<dbReference type="EMBL" id="NUEL01000011">
    <property type="protein sequence ID" value="PEJ09519.1"/>
    <property type="molecule type" value="Genomic_DNA"/>
</dbReference>
<accession>A0A2C4HBL4</accession>
<proteinExistence type="predicted"/>
<comment type="caution">
    <text evidence="1">The sequence shown here is derived from an EMBL/GenBank/DDBJ whole genome shotgun (WGS) entry which is preliminary data.</text>
</comment>
<reference evidence="1 2" key="1">
    <citation type="submission" date="2017-09" db="EMBL/GenBank/DDBJ databases">
        <title>Large-scale bioinformatics analysis of Bacillus genomes uncovers conserved roles of natural products in bacterial physiology.</title>
        <authorList>
            <consortium name="Agbiome Team Llc"/>
            <person name="Bleich R.M."/>
            <person name="Grubbs K.J."/>
            <person name="Santa Maria K.C."/>
            <person name="Allen S.E."/>
            <person name="Farag S."/>
            <person name="Shank E.A."/>
            <person name="Bowers A."/>
        </authorList>
    </citation>
    <scope>NUCLEOTIDE SEQUENCE [LARGE SCALE GENOMIC DNA]</scope>
    <source>
        <strain evidence="1 2">AFS004017</strain>
    </source>
</reference>
<evidence type="ECO:0000313" key="2">
    <source>
        <dbReference type="Proteomes" id="UP000220045"/>
    </source>
</evidence>
<evidence type="ECO:0000313" key="1">
    <source>
        <dbReference type="EMBL" id="PEJ09519.1"/>
    </source>
</evidence>